<accession>A0A6M8M9D1</accession>
<name>A0A6M8M9D1_9PSED</name>
<proteinExistence type="predicted"/>
<organism evidence="2 3">
    <name type="scientific">Pseudomonas graminis</name>
    <dbReference type="NCBI Taxonomy" id="158627"/>
    <lineage>
        <taxon>Bacteria</taxon>
        <taxon>Pseudomonadati</taxon>
        <taxon>Pseudomonadota</taxon>
        <taxon>Gammaproteobacteria</taxon>
        <taxon>Pseudomonadales</taxon>
        <taxon>Pseudomonadaceae</taxon>
        <taxon>Pseudomonas</taxon>
    </lineage>
</organism>
<dbReference type="Proteomes" id="UP000501989">
    <property type="component" value="Chromosome"/>
</dbReference>
<dbReference type="Gene3D" id="1.20.1170.10">
    <property type="match status" value="1"/>
</dbReference>
<protein>
    <recommendedName>
        <fullName evidence="4">Alpha-xenorhabdolysin family binary toxin subunit A</fullName>
    </recommendedName>
</protein>
<keyword evidence="3" id="KW-1185">Reference proteome</keyword>
<dbReference type="SUPFAM" id="SSF58100">
    <property type="entry name" value="Bacterial hemolysins"/>
    <property type="match status" value="1"/>
</dbReference>
<sequence>MKASGAMDDAPVRDEKLDLAERLPGTLISAAAGTAEEVIRAPGLILTEAQLIDLMRYATHGLALPTRLKDVVWYLGYETGAGLNLEARDFQESFNRIHLHAMQWNPLRTDLMNVGSELWVFADQMQVYGNGVRQLYDEIKSKAAETLDPEDHQDFQHYIEQVAALVLERRSTTEALKGRLDAFAHELSTTVMPDVQLKLRSIDTNNVSTEIRTLNDAINRRAAEIEEKQQEYKTLIQKSAGASFPLIGLGIYNHSEADEVRKKISALRQDQENSIGLLGQKNKIHASLQRVRHDLHDLSLVILDADIATQNMVVVWNGLHIYLTHSIQEAGKIDSALSLRRLMNAFNLVAEPWGQIKRDADTLLKVFKEADLKFRRNYGHQ</sequence>
<evidence type="ECO:0000313" key="2">
    <source>
        <dbReference type="EMBL" id="QKF51389.1"/>
    </source>
</evidence>
<evidence type="ECO:0000256" key="1">
    <source>
        <dbReference type="SAM" id="Coils"/>
    </source>
</evidence>
<keyword evidence="1" id="KW-0175">Coiled coil</keyword>
<dbReference type="NCBIfam" id="NF033928">
    <property type="entry name" value="alph_xenorhab_A"/>
    <property type="match status" value="1"/>
</dbReference>
<evidence type="ECO:0000313" key="3">
    <source>
        <dbReference type="Proteomes" id="UP000501989"/>
    </source>
</evidence>
<evidence type="ECO:0008006" key="4">
    <source>
        <dbReference type="Google" id="ProtNLM"/>
    </source>
</evidence>
<dbReference type="EMBL" id="CP053746">
    <property type="protein sequence ID" value="QKF51389.1"/>
    <property type="molecule type" value="Genomic_DNA"/>
</dbReference>
<gene>
    <name evidence="2" type="ORF">FX982_02350</name>
</gene>
<reference evidence="3" key="1">
    <citation type="submission" date="2019-12" db="EMBL/GenBank/DDBJ databases">
        <title>Endophytic bacteria associated with Panax ginseng seedlings.</title>
        <authorList>
            <person name="Park J.M."/>
            <person name="Shin R."/>
            <person name="Jo S.H."/>
        </authorList>
    </citation>
    <scope>NUCLEOTIDE SEQUENCE [LARGE SCALE GENOMIC DNA]</scope>
    <source>
        <strain evidence="3">PgKB30</strain>
    </source>
</reference>
<dbReference type="KEGG" id="pgg:FX982_02350"/>
<dbReference type="CDD" id="cd22657">
    <property type="entry name" value="ClyA_XaxA-like"/>
    <property type="match status" value="1"/>
</dbReference>
<feature type="coiled-coil region" evidence="1">
    <location>
        <begin position="211"/>
        <end position="238"/>
    </location>
</feature>
<dbReference type="RefSeq" id="WP_172610755.1">
    <property type="nucleotide sequence ID" value="NZ_CP053746.1"/>
</dbReference>
<dbReference type="AlphaFoldDB" id="A0A6M8M9D1"/>